<comment type="subcellular location">
    <subcellularLocation>
        <location evidence="2">Cell membrane</location>
        <topology evidence="2">Single-pass type II membrane protein</topology>
    </subcellularLocation>
</comment>
<dbReference type="GO" id="GO:0008658">
    <property type="term" value="F:penicillin binding"/>
    <property type="evidence" value="ECO:0007669"/>
    <property type="project" value="InterPro"/>
</dbReference>
<dbReference type="InterPro" id="IPR001264">
    <property type="entry name" value="Glyco_trans_51"/>
</dbReference>
<keyword evidence="10" id="KW-0735">Signal-anchor</keyword>
<keyword evidence="17" id="KW-1133">Transmembrane helix</keyword>
<evidence type="ECO:0000256" key="4">
    <source>
        <dbReference type="ARBA" id="ARBA00018638"/>
    </source>
</evidence>
<evidence type="ECO:0000313" key="20">
    <source>
        <dbReference type="EMBL" id="ESL01686.1"/>
    </source>
</evidence>
<keyword evidence="9" id="KW-0378">Hydrolase</keyword>
<feature type="transmembrane region" description="Helical" evidence="17">
    <location>
        <begin position="26"/>
        <end position="50"/>
    </location>
</feature>
<feature type="domain" description="Penicillin-binding protein transpeptidase" evidence="18">
    <location>
        <begin position="440"/>
        <end position="673"/>
    </location>
</feature>
<dbReference type="EC" id="2.4.99.28" evidence="14"/>
<dbReference type="SUPFAM" id="SSF53955">
    <property type="entry name" value="Lysozyme-like"/>
    <property type="match status" value="1"/>
</dbReference>
<dbReference type="Pfam" id="PF00905">
    <property type="entry name" value="Transpeptidase"/>
    <property type="match status" value="1"/>
</dbReference>
<dbReference type="RefSeq" id="WP_023356085.1">
    <property type="nucleotide sequence ID" value="NZ_KI535371.1"/>
</dbReference>
<dbReference type="EMBL" id="ACIL03000021">
    <property type="protein sequence ID" value="ESL01686.1"/>
    <property type="molecule type" value="Genomic_DNA"/>
</dbReference>
<dbReference type="InterPro" id="IPR012338">
    <property type="entry name" value="Beta-lactam/transpept-like"/>
</dbReference>
<dbReference type="Pfam" id="PF00912">
    <property type="entry name" value="Transgly"/>
    <property type="match status" value="1"/>
</dbReference>
<evidence type="ECO:0000256" key="2">
    <source>
        <dbReference type="ARBA" id="ARBA00004401"/>
    </source>
</evidence>
<dbReference type="PANTHER" id="PTHR32282:SF33">
    <property type="entry name" value="PEPTIDOGLYCAN GLYCOSYLTRANSFERASE"/>
    <property type="match status" value="1"/>
</dbReference>
<evidence type="ECO:0000256" key="5">
    <source>
        <dbReference type="ARBA" id="ARBA00022645"/>
    </source>
</evidence>
<evidence type="ECO:0000256" key="7">
    <source>
        <dbReference type="ARBA" id="ARBA00022676"/>
    </source>
</evidence>
<comment type="function">
    <text evidence="1">Cell wall formation. Synthesis of cross-linked peptidoglycan from the lipid intermediates. The enzyme has a penicillin-insensitive transglycosylase N-terminal domain (formation of linear glycan strands) and a penicillin-sensitive transpeptidase C-terminal domain (cross-linking of the peptide subunits).</text>
</comment>
<keyword evidence="17" id="KW-0472">Membrane</keyword>
<dbReference type="Proteomes" id="UP000018227">
    <property type="component" value="Unassembled WGS sequence"/>
</dbReference>
<dbReference type="InterPro" id="IPR050396">
    <property type="entry name" value="Glycosyltr_51/Transpeptidase"/>
</dbReference>
<keyword evidence="5" id="KW-0121">Carboxypeptidase</keyword>
<evidence type="ECO:0000259" key="19">
    <source>
        <dbReference type="Pfam" id="PF00912"/>
    </source>
</evidence>
<evidence type="ECO:0000256" key="14">
    <source>
        <dbReference type="ARBA" id="ARBA00044770"/>
    </source>
</evidence>
<dbReference type="InterPro" id="IPR036950">
    <property type="entry name" value="PBP_transglycosylase"/>
</dbReference>
<dbReference type="UniPathway" id="UPA00219"/>
<dbReference type="PANTHER" id="PTHR32282">
    <property type="entry name" value="BINDING PROTEIN TRANSPEPTIDASE, PUTATIVE-RELATED"/>
    <property type="match status" value="1"/>
</dbReference>
<dbReference type="InterPro" id="IPR001460">
    <property type="entry name" value="PCN-bd_Tpept"/>
</dbReference>
<gene>
    <name evidence="20" type="ORF">GCWU0000282_003247</name>
</gene>
<comment type="caution">
    <text evidence="20">The sequence shown here is derived from an EMBL/GenBank/DDBJ whole genome shotgun (WGS) entry which is preliminary data.</text>
</comment>
<reference evidence="20 21" key="1">
    <citation type="submission" date="2013-06" db="EMBL/GenBank/DDBJ databases">
        <authorList>
            <person name="Weinstock G."/>
            <person name="Sodergren E."/>
            <person name="Clifton S."/>
            <person name="Fulton L."/>
            <person name="Fulton B."/>
            <person name="Courtney L."/>
            <person name="Fronick C."/>
            <person name="Harrison M."/>
            <person name="Strong C."/>
            <person name="Farmer C."/>
            <person name="Delahaunty K."/>
            <person name="Markovic C."/>
            <person name="Hall O."/>
            <person name="Minx P."/>
            <person name="Tomlinson C."/>
            <person name="Mitreva M."/>
            <person name="Nelson J."/>
            <person name="Hou S."/>
            <person name="Wollam A."/>
            <person name="Pepin K.H."/>
            <person name="Johnson M."/>
            <person name="Bhonagiri V."/>
            <person name="Nash W.E."/>
            <person name="Warren W."/>
            <person name="Chinwalla A."/>
            <person name="Mardis E.R."/>
            <person name="Wilson R.K."/>
        </authorList>
    </citation>
    <scope>NUCLEOTIDE SEQUENCE [LARGE SCALE GENOMIC DNA]</scope>
    <source>
        <strain evidence="20 21">ATCC 51271</strain>
    </source>
</reference>
<evidence type="ECO:0000256" key="12">
    <source>
        <dbReference type="ARBA" id="ARBA00023268"/>
    </source>
</evidence>
<evidence type="ECO:0000256" key="8">
    <source>
        <dbReference type="ARBA" id="ARBA00022679"/>
    </source>
</evidence>
<keyword evidence="21" id="KW-1185">Reference proteome</keyword>
<dbReference type="GO" id="GO:0009252">
    <property type="term" value="P:peptidoglycan biosynthetic process"/>
    <property type="evidence" value="ECO:0007669"/>
    <property type="project" value="UniProtKB-UniPathway"/>
</dbReference>
<evidence type="ECO:0000256" key="6">
    <source>
        <dbReference type="ARBA" id="ARBA00022670"/>
    </source>
</evidence>
<keyword evidence="17" id="KW-0812">Transmembrane</keyword>
<name>V2Y1W9_9FIRM</name>
<dbReference type="Gene3D" id="1.10.3810.10">
    <property type="entry name" value="Biosynthetic peptidoglycan transglycosylase-like"/>
    <property type="match status" value="1"/>
</dbReference>
<keyword evidence="7" id="KW-0328">Glycosyltransferase</keyword>
<evidence type="ECO:0000256" key="1">
    <source>
        <dbReference type="ARBA" id="ARBA00002624"/>
    </source>
</evidence>
<proteinExistence type="predicted"/>
<dbReference type="EC" id="3.4.16.4" evidence="3"/>
<dbReference type="InterPro" id="IPR023346">
    <property type="entry name" value="Lysozyme-like_dom_sf"/>
</dbReference>
<evidence type="ECO:0000256" key="17">
    <source>
        <dbReference type="SAM" id="Phobius"/>
    </source>
</evidence>
<evidence type="ECO:0000256" key="9">
    <source>
        <dbReference type="ARBA" id="ARBA00022801"/>
    </source>
</evidence>
<accession>V2Y1W9</accession>
<feature type="domain" description="Glycosyl transferase family 51" evidence="19">
    <location>
        <begin position="84"/>
        <end position="265"/>
    </location>
</feature>
<dbReference type="Gene3D" id="3.40.710.10">
    <property type="entry name" value="DD-peptidase/beta-lactamase superfamily"/>
    <property type="match status" value="1"/>
</dbReference>
<evidence type="ECO:0000256" key="3">
    <source>
        <dbReference type="ARBA" id="ARBA00012448"/>
    </source>
</evidence>
<keyword evidence="8" id="KW-0808">Transferase</keyword>
<sequence length="885" mass="97707">MSYSRFDIEEKRRKYGSIPKKLTSKVLIWVVRIFMVAIVAVAITGGYIVYGTVKGIIDKAPEINSVNIIPTGFQTYIYNAKGKKVRTVVGAGANRIYKKLEDIPKIVQEAFIAIEDERFYEHGGIDVRGAFRAGFVALLSKGAKKQGASTLTQQLLKNQVFAGGEEETLVAAVERKIQEQYLAIQLENIYSKEQILEYYLNTINLGQNTLGVQTAALRYFNKNVDELTLSEASVIAAITKNPTGNNPITHPEENAARRKAVLSNMLRLGYITENELKEAENDDVYARIKAVNKEIKVDTSVNSYYVDATINQVVEDLCNEKGYTVTQAYNYLYSGGLKIYTYQDPTIQKICNDVIADERMFAGMPNKWKLTYALSIQDKEGKTINYSEGHVQKMFGLDSMMFNQKGGADQYVKKFKKKKLKDGGEVIGERIEYTIEPQVSVTVMNQKTGAVTAIVGGRGQKTGNLTLNRATDSTRQPGSLFKVLSTYLPALDTAGYTLASVQDDGEYFYPNSNKEVRNWWGKSYEGLSTYRRGIYRSMNIVTVKALEAMGMQPAFAYLKALGITTLTESDNGYAVALGGLSKGATNLEITGAYAAIANKGIYIKPSFYSKVLDHDGNVVLENKKASRQVMKDSTAFLLTDAMHDTLVRPDATAYRAKLADVNMGQAAKTGSSSWDYDLWISGFTPYYTCTLWMGYDEQSSQMGYELRHHPIWKAIMDQINLKKKLKSKPFEIPDSITTATICTKCGKLAVPGLCDSAPGGSTVRREYFATGTVPTESCDVHVKLNICKDTGEAAGPYCPNVISKVFLIKNETVTQNDAYGKTVKRHYYTADTPYILTRKAQTKCSLHIAPGVATPSAVEPGGSEETPPVVEPGNPDETSDDGADG</sequence>
<evidence type="ECO:0000259" key="18">
    <source>
        <dbReference type="Pfam" id="PF00905"/>
    </source>
</evidence>
<keyword evidence="6" id="KW-0645">Protease</keyword>
<keyword evidence="12" id="KW-0511">Multifunctional enzyme</keyword>
<dbReference type="AlphaFoldDB" id="V2Y1W9"/>
<evidence type="ECO:0000256" key="13">
    <source>
        <dbReference type="ARBA" id="ARBA00034000"/>
    </source>
</evidence>
<protein>
    <recommendedName>
        <fullName evidence="4">Penicillin-binding protein 1A</fullName>
        <ecNumber evidence="14">2.4.99.28</ecNumber>
        <ecNumber evidence="3">3.4.16.4</ecNumber>
    </recommendedName>
</protein>
<evidence type="ECO:0000256" key="11">
    <source>
        <dbReference type="ARBA" id="ARBA00023251"/>
    </source>
</evidence>
<dbReference type="GO" id="GO:0006508">
    <property type="term" value="P:proteolysis"/>
    <property type="evidence" value="ECO:0007669"/>
    <property type="project" value="UniProtKB-KW"/>
</dbReference>
<dbReference type="GO" id="GO:0008955">
    <property type="term" value="F:peptidoglycan glycosyltransferase activity"/>
    <property type="evidence" value="ECO:0007669"/>
    <property type="project" value="UniProtKB-EC"/>
</dbReference>
<dbReference type="SUPFAM" id="SSF56601">
    <property type="entry name" value="beta-lactamase/transpeptidase-like"/>
    <property type="match status" value="1"/>
</dbReference>
<evidence type="ECO:0000256" key="15">
    <source>
        <dbReference type="ARBA" id="ARBA00049902"/>
    </source>
</evidence>
<organism evidence="20 21">
    <name type="scientific">Catonella morbi ATCC 51271</name>
    <dbReference type="NCBI Taxonomy" id="592026"/>
    <lineage>
        <taxon>Bacteria</taxon>
        <taxon>Bacillati</taxon>
        <taxon>Bacillota</taxon>
        <taxon>Clostridia</taxon>
        <taxon>Lachnospirales</taxon>
        <taxon>Lachnospiraceae</taxon>
        <taxon>Catonella</taxon>
    </lineage>
</organism>
<dbReference type="GO" id="GO:0009002">
    <property type="term" value="F:serine-type D-Ala-D-Ala carboxypeptidase activity"/>
    <property type="evidence" value="ECO:0007669"/>
    <property type="project" value="UniProtKB-EC"/>
</dbReference>
<dbReference type="GO" id="GO:0046677">
    <property type="term" value="P:response to antibiotic"/>
    <property type="evidence" value="ECO:0007669"/>
    <property type="project" value="UniProtKB-KW"/>
</dbReference>
<comment type="catalytic activity">
    <reaction evidence="13">
        <text>Preferential cleavage: (Ac)2-L-Lys-D-Ala-|-D-Ala. Also transpeptidation of peptidyl-alanyl moieties that are N-acyl substituents of D-alanine.</text>
        <dbReference type="EC" id="3.4.16.4"/>
    </reaction>
</comment>
<feature type="region of interest" description="Disordered" evidence="16">
    <location>
        <begin position="853"/>
        <end position="885"/>
    </location>
</feature>
<dbReference type="eggNOG" id="COG5009">
    <property type="taxonomic scope" value="Bacteria"/>
</dbReference>
<keyword evidence="11" id="KW-0046">Antibiotic resistance</keyword>
<dbReference type="HOGENOM" id="CLU_006354_2_2_9"/>
<dbReference type="GO" id="GO:0005886">
    <property type="term" value="C:plasma membrane"/>
    <property type="evidence" value="ECO:0007669"/>
    <property type="project" value="UniProtKB-SubCell"/>
</dbReference>
<evidence type="ECO:0000313" key="21">
    <source>
        <dbReference type="Proteomes" id="UP000018227"/>
    </source>
</evidence>
<evidence type="ECO:0000256" key="16">
    <source>
        <dbReference type="SAM" id="MobiDB-lite"/>
    </source>
</evidence>
<comment type="catalytic activity">
    <reaction evidence="15">
        <text>[GlcNAc-(1-&gt;4)-Mur2Ac(oyl-L-Ala-gamma-D-Glu-L-Lys-D-Ala-D-Ala)](n)-di-trans,octa-cis-undecaprenyl diphosphate + beta-D-GlcNAc-(1-&gt;4)-Mur2Ac(oyl-L-Ala-gamma-D-Glu-L-Lys-D-Ala-D-Ala)-di-trans,octa-cis-undecaprenyl diphosphate = [GlcNAc-(1-&gt;4)-Mur2Ac(oyl-L-Ala-gamma-D-Glu-L-Lys-D-Ala-D-Ala)](n+1)-di-trans,octa-cis-undecaprenyl diphosphate + di-trans,octa-cis-undecaprenyl diphosphate + H(+)</text>
        <dbReference type="Rhea" id="RHEA:23708"/>
        <dbReference type="Rhea" id="RHEA-COMP:9602"/>
        <dbReference type="Rhea" id="RHEA-COMP:9603"/>
        <dbReference type="ChEBI" id="CHEBI:15378"/>
        <dbReference type="ChEBI" id="CHEBI:58405"/>
        <dbReference type="ChEBI" id="CHEBI:60033"/>
        <dbReference type="ChEBI" id="CHEBI:78435"/>
        <dbReference type="EC" id="2.4.99.28"/>
    </reaction>
</comment>
<dbReference type="STRING" id="592026.GCWU0000282_003247"/>
<evidence type="ECO:0000256" key="10">
    <source>
        <dbReference type="ARBA" id="ARBA00022968"/>
    </source>
</evidence>
<dbReference type="OrthoDB" id="9766909at2"/>